<proteinExistence type="predicted"/>
<dbReference type="InterPro" id="IPR046644">
    <property type="entry name" value="DUF6756"/>
</dbReference>
<dbReference type="AlphaFoldDB" id="A0A558BRC1"/>
<dbReference type="Proteomes" id="UP000317624">
    <property type="component" value="Unassembled WGS sequence"/>
</dbReference>
<dbReference type="Pfam" id="PF20541">
    <property type="entry name" value="DUF6756"/>
    <property type="match status" value="1"/>
</dbReference>
<evidence type="ECO:0000313" key="2">
    <source>
        <dbReference type="Proteomes" id="UP000317624"/>
    </source>
</evidence>
<evidence type="ECO:0000313" key="1">
    <source>
        <dbReference type="EMBL" id="TVT39041.1"/>
    </source>
</evidence>
<dbReference type="OrthoDB" id="9181133at2"/>
<sequence length="140" mass="16720">MLRAKTRWESALSLRTEVEQVRQQLALSENQFRPLGLREWEGIEERIYYTFCKLSSPKARPTWLWEHFKLETQAWHRPGVLPDFLLTQLVDKQETVWLMLNNTVNESTKFWLYEGCVEAIQQIISECCLLDEIYLISKKI</sequence>
<gene>
    <name evidence="1" type="ORF">FNT36_15365</name>
</gene>
<name>A0A558BRC1_9BACT</name>
<organism evidence="1 2">
    <name type="scientific">Hymenobacter setariae</name>
    <dbReference type="NCBI Taxonomy" id="2594794"/>
    <lineage>
        <taxon>Bacteria</taxon>
        <taxon>Pseudomonadati</taxon>
        <taxon>Bacteroidota</taxon>
        <taxon>Cytophagia</taxon>
        <taxon>Cytophagales</taxon>
        <taxon>Hymenobacteraceae</taxon>
        <taxon>Hymenobacter</taxon>
    </lineage>
</organism>
<protein>
    <submittedName>
        <fullName evidence="1">Uncharacterized protein</fullName>
    </submittedName>
</protein>
<comment type="caution">
    <text evidence="1">The sequence shown here is derived from an EMBL/GenBank/DDBJ whole genome shotgun (WGS) entry which is preliminary data.</text>
</comment>
<reference evidence="1 2" key="1">
    <citation type="submission" date="2019-07" db="EMBL/GenBank/DDBJ databases">
        <title>Hymenobacter sp. straun FUR1 Genome sequencing and assembly.</title>
        <authorList>
            <person name="Chhetri G."/>
        </authorList>
    </citation>
    <scope>NUCLEOTIDE SEQUENCE [LARGE SCALE GENOMIC DNA]</scope>
    <source>
        <strain evidence="1 2">Fur1</strain>
    </source>
</reference>
<accession>A0A558BRC1</accession>
<dbReference type="EMBL" id="VMRJ01000004">
    <property type="protein sequence ID" value="TVT39041.1"/>
    <property type="molecule type" value="Genomic_DNA"/>
</dbReference>
<keyword evidence="2" id="KW-1185">Reference proteome</keyword>
<dbReference type="RefSeq" id="WP_144849506.1">
    <property type="nucleotide sequence ID" value="NZ_VMRJ01000004.1"/>
</dbReference>